<accession>A0ABU9MIE1</accession>
<evidence type="ECO:0000313" key="3">
    <source>
        <dbReference type="EMBL" id="MEL7694512.1"/>
    </source>
</evidence>
<feature type="domain" description="Acyltransferase 3" evidence="2">
    <location>
        <begin position="9"/>
        <end position="334"/>
    </location>
</feature>
<dbReference type="PANTHER" id="PTHR23028:SF53">
    <property type="entry name" value="ACYL_TRANSF_3 DOMAIN-CONTAINING PROTEIN"/>
    <property type="match status" value="1"/>
</dbReference>
<dbReference type="EC" id="2.3.-.-" evidence="3"/>
<evidence type="ECO:0000259" key="2">
    <source>
        <dbReference type="Pfam" id="PF01757"/>
    </source>
</evidence>
<dbReference type="InterPro" id="IPR050879">
    <property type="entry name" value="Acyltransferase_3"/>
</dbReference>
<dbReference type="EMBL" id="JBCGBG010000001">
    <property type="protein sequence ID" value="MEL7694512.1"/>
    <property type="molecule type" value="Genomic_DNA"/>
</dbReference>
<comment type="caution">
    <text evidence="3">The sequence shown here is derived from an EMBL/GenBank/DDBJ whole genome shotgun (WGS) entry which is preliminary data.</text>
</comment>
<dbReference type="Pfam" id="PF01757">
    <property type="entry name" value="Acyl_transf_3"/>
    <property type="match status" value="1"/>
</dbReference>
<evidence type="ECO:0000256" key="1">
    <source>
        <dbReference type="SAM" id="Phobius"/>
    </source>
</evidence>
<keyword evidence="3" id="KW-0808">Transferase</keyword>
<dbReference type="Proteomes" id="UP001468095">
    <property type="component" value="Unassembled WGS sequence"/>
</dbReference>
<feature type="transmembrane region" description="Helical" evidence="1">
    <location>
        <begin position="132"/>
        <end position="153"/>
    </location>
</feature>
<feature type="transmembrane region" description="Helical" evidence="1">
    <location>
        <begin position="45"/>
        <end position="64"/>
    </location>
</feature>
<protein>
    <submittedName>
        <fullName evidence="3">Acyltransferase</fullName>
        <ecNumber evidence="3">2.3.-.-</ecNumber>
    </submittedName>
</protein>
<keyword evidence="1" id="KW-0472">Membrane</keyword>
<feature type="transmembrane region" description="Helical" evidence="1">
    <location>
        <begin position="273"/>
        <end position="294"/>
    </location>
</feature>
<proteinExistence type="predicted"/>
<organism evidence="3 4">
    <name type="scientific">Pantoea brenneri</name>
    <dbReference type="NCBI Taxonomy" id="472694"/>
    <lineage>
        <taxon>Bacteria</taxon>
        <taxon>Pseudomonadati</taxon>
        <taxon>Pseudomonadota</taxon>
        <taxon>Gammaproteobacteria</taxon>
        <taxon>Enterobacterales</taxon>
        <taxon>Erwiniaceae</taxon>
        <taxon>Pantoea</taxon>
    </lineage>
</organism>
<keyword evidence="4" id="KW-1185">Reference proteome</keyword>
<feature type="transmembrane region" description="Helical" evidence="1">
    <location>
        <begin position="314"/>
        <end position="335"/>
    </location>
</feature>
<sequence length="363" mass="42129">MKNTKHRIEALDGLRFIAFLMVMFYHYLFIAPLQGSIPRAYAVEAFSFGEYGVDLFFLISGFVITLSSENRTARGFLIARFNRIVPLFIACALIVFLFSVSLPMIDAKERIVSLLYSLSFFPKIFGKEYFSAVYWTITIEVTFYILVALLMSLNLWDKKRLLVCAIWLIISYLNSFIFKNALLSTLLITQYAGHFILGIMLFELRTSSIKPIHMLIMLLSSVLVYNNMVKHQLWIDSFNVHFDHASILFTCFFLIVLVWIGSNISSLGVYYPLVRFLGAMTYPLYLIHADLGFWSHAIFERKWWGKYAFFKEYVGYYTMTIIAILLVFLIAYVLIKYIDPIVQKSLKKFWVSVGLYKSANAKL</sequence>
<feature type="transmembrane region" description="Helical" evidence="1">
    <location>
        <begin position="160"/>
        <end position="178"/>
    </location>
</feature>
<dbReference type="RefSeq" id="WP_031375347.1">
    <property type="nucleotide sequence ID" value="NZ_DAMBVF010000012.1"/>
</dbReference>
<feature type="transmembrane region" description="Helical" evidence="1">
    <location>
        <begin position="184"/>
        <end position="204"/>
    </location>
</feature>
<dbReference type="GO" id="GO:0016746">
    <property type="term" value="F:acyltransferase activity"/>
    <property type="evidence" value="ECO:0007669"/>
    <property type="project" value="UniProtKB-KW"/>
</dbReference>
<keyword evidence="1" id="KW-0812">Transmembrane</keyword>
<feature type="transmembrane region" description="Helical" evidence="1">
    <location>
        <begin position="241"/>
        <end position="261"/>
    </location>
</feature>
<keyword evidence="1" id="KW-1133">Transmembrane helix</keyword>
<evidence type="ECO:0000313" key="4">
    <source>
        <dbReference type="Proteomes" id="UP001468095"/>
    </source>
</evidence>
<dbReference type="PANTHER" id="PTHR23028">
    <property type="entry name" value="ACETYLTRANSFERASE"/>
    <property type="match status" value="1"/>
</dbReference>
<name>A0ABU9MIE1_9GAMM</name>
<dbReference type="InterPro" id="IPR002656">
    <property type="entry name" value="Acyl_transf_3_dom"/>
</dbReference>
<feature type="transmembrane region" description="Helical" evidence="1">
    <location>
        <begin position="211"/>
        <end position="229"/>
    </location>
</feature>
<keyword evidence="3" id="KW-0012">Acyltransferase</keyword>
<gene>
    <name evidence="3" type="ORF">AABB92_02380</name>
</gene>
<feature type="transmembrane region" description="Helical" evidence="1">
    <location>
        <begin position="84"/>
        <end position="105"/>
    </location>
</feature>
<feature type="transmembrane region" description="Helical" evidence="1">
    <location>
        <begin position="12"/>
        <end position="33"/>
    </location>
</feature>
<reference evidence="3 4" key="1">
    <citation type="submission" date="2024-04" db="EMBL/GenBank/DDBJ databases">
        <authorList>
            <person name="Suleimanova A.D."/>
            <person name="Pudova D.S."/>
            <person name="Shagimardanova E.I."/>
            <person name="Sharipova M.R."/>
        </authorList>
    </citation>
    <scope>NUCLEOTIDE SEQUENCE [LARGE SCALE GENOMIC DNA]</scope>
    <source>
        <strain evidence="3 4">3.1</strain>
    </source>
</reference>